<dbReference type="Pfam" id="PF24696">
    <property type="entry name" value="UGSC"/>
    <property type="match status" value="1"/>
</dbReference>
<keyword evidence="3" id="KW-1185">Reference proteome</keyword>
<evidence type="ECO:0000259" key="1">
    <source>
        <dbReference type="Pfam" id="PF24696"/>
    </source>
</evidence>
<organism evidence="2 3">
    <name type="scientific">Paenibacillus thalictri</name>
    <dbReference type="NCBI Taxonomy" id="2527873"/>
    <lineage>
        <taxon>Bacteria</taxon>
        <taxon>Bacillati</taxon>
        <taxon>Bacillota</taxon>
        <taxon>Bacilli</taxon>
        <taxon>Bacillales</taxon>
        <taxon>Paenibacillaceae</taxon>
        <taxon>Paenibacillus</taxon>
    </lineage>
</organism>
<gene>
    <name evidence="2" type="ORF">EYB31_20155</name>
</gene>
<comment type="caution">
    <text evidence="2">The sequence shown here is derived from an EMBL/GenBank/DDBJ whole genome shotgun (WGS) entry which is preliminary data.</text>
</comment>
<sequence>MENSNVYDVVWPSAKSTVSGGKLAKRLDTLEGKVVAELWDWVFKGDIMCEAFEEELPKRYPGVKFISWREFGEIHGPHEKEVLAELPQKLKEFGVDAVICGVGC</sequence>
<dbReference type="Proteomes" id="UP000293142">
    <property type="component" value="Unassembled WGS sequence"/>
</dbReference>
<proteinExistence type="predicted"/>
<dbReference type="EMBL" id="SIRE01000014">
    <property type="protein sequence ID" value="TBL76311.1"/>
    <property type="molecule type" value="Genomic_DNA"/>
</dbReference>
<dbReference type="AlphaFoldDB" id="A0A4Q9DPZ7"/>
<reference evidence="2 3" key="1">
    <citation type="submission" date="2019-02" db="EMBL/GenBank/DDBJ databases">
        <title>Paenibacillus sp. nov., isolated from surface-sterilized tissue of Thalictrum simplex L.</title>
        <authorList>
            <person name="Tuo L."/>
        </authorList>
    </citation>
    <scope>NUCLEOTIDE SEQUENCE [LARGE SCALE GENOMIC DNA]</scope>
    <source>
        <strain evidence="2 3">N2SHLJ1</strain>
    </source>
</reference>
<protein>
    <recommendedName>
        <fullName evidence="1">UGSC-like domain-containing protein</fullName>
    </recommendedName>
</protein>
<dbReference type="OrthoDB" id="9794954at2"/>
<name>A0A4Q9DPZ7_9BACL</name>
<dbReference type="InterPro" id="IPR057767">
    <property type="entry name" value="UGSC-like_dom"/>
</dbReference>
<accession>A0A4Q9DPZ7</accession>
<feature type="domain" description="UGSC-like" evidence="1">
    <location>
        <begin position="8"/>
        <end position="104"/>
    </location>
</feature>
<evidence type="ECO:0000313" key="2">
    <source>
        <dbReference type="EMBL" id="TBL76311.1"/>
    </source>
</evidence>
<evidence type="ECO:0000313" key="3">
    <source>
        <dbReference type="Proteomes" id="UP000293142"/>
    </source>
</evidence>